<dbReference type="OrthoDB" id="120738at2"/>
<gene>
    <name evidence="2" type="ORF">C7378_1367</name>
</gene>
<keyword evidence="1" id="KW-0732">Signal</keyword>
<keyword evidence="3" id="KW-1185">Reference proteome</keyword>
<protein>
    <submittedName>
        <fullName evidence="2">Type IV secretion system protein VirB10</fullName>
    </submittedName>
</protein>
<dbReference type="EMBL" id="SMGK01000002">
    <property type="protein sequence ID" value="TCK73753.1"/>
    <property type="molecule type" value="Genomic_DNA"/>
</dbReference>
<dbReference type="RefSeq" id="WP_131993761.1">
    <property type="nucleotide sequence ID" value="NZ_SMGK01000002.1"/>
</dbReference>
<reference evidence="2 3" key="1">
    <citation type="submission" date="2019-03" db="EMBL/GenBank/DDBJ databases">
        <title>Genomic Encyclopedia of Type Strains, Phase IV (KMG-IV): sequencing the most valuable type-strain genomes for metagenomic binning, comparative biology and taxonomic classification.</title>
        <authorList>
            <person name="Goeker M."/>
        </authorList>
    </citation>
    <scope>NUCLEOTIDE SEQUENCE [LARGE SCALE GENOMIC DNA]</scope>
    <source>
        <strain evidence="2 3">DSM 103428</strain>
    </source>
</reference>
<comment type="caution">
    <text evidence="2">The sequence shown here is derived from an EMBL/GenBank/DDBJ whole genome shotgun (WGS) entry which is preliminary data.</text>
</comment>
<evidence type="ECO:0000256" key="1">
    <source>
        <dbReference type="SAM" id="SignalP"/>
    </source>
</evidence>
<proteinExistence type="predicted"/>
<name>A0A4R1L9W1_9BACT</name>
<accession>A0A4R1L9W1</accession>
<evidence type="ECO:0000313" key="2">
    <source>
        <dbReference type="EMBL" id="TCK73753.1"/>
    </source>
</evidence>
<evidence type="ECO:0000313" key="3">
    <source>
        <dbReference type="Proteomes" id="UP000295210"/>
    </source>
</evidence>
<feature type="chain" id="PRO_5020988501" evidence="1">
    <location>
        <begin position="30"/>
        <end position="265"/>
    </location>
</feature>
<feature type="signal peptide" evidence="1">
    <location>
        <begin position="1"/>
        <end position="29"/>
    </location>
</feature>
<dbReference type="AlphaFoldDB" id="A0A4R1L9W1"/>
<dbReference type="Proteomes" id="UP000295210">
    <property type="component" value="Unassembled WGS sequence"/>
</dbReference>
<organism evidence="2 3">
    <name type="scientific">Acidipila rosea</name>
    <dbReference type="NCBI Taxonomy" id="768535"/>
    <lineage>
        <taxon>Bacteria</taxon>
        <taxon>Pseudomonadati</taxon>
        <taxon>Acidobacteriota</taxon>
        <taxon>Terriglobia</taxon>
        <taxon>Terriglobales</taxon>
        <taxon>Acidobacteriaceae</taxon>
        <taxon>Acidipila</taxon>
    </lineage>
</organism>
<sequence>MARKATLAAILCLAASTQLLQSQSAAVQATPTTPGHTDVVVPAGTKVLLALKSGVNTKTAQAGDGVYLASTFPVVVNGRVAIPAGIYVQGVIDRVVRPGHIKGRAQVGMHFTTMIFPNGSVVTIPAIVNTLPGSDGPKVKDGEGTIEQAGNKGRDAAAIAQSAETGAGVGAIGGAVAGRPLQGLAYGALAGGAAGLIYTLFTRGNDLNLEAGQTIEMVLQRPLTLEESNLTGPDRAGANVIPTAQQPMPKPKQHILCPMGGLGCS</sequence>